<organism evidence="4 5">
    <name type="scientific">Colwellia psychrerythraea</name>
    <name type="common">Vibrio psychroerythus</name>
    <dbReference type="NCBI Taxonomy" id="28229"/>
    <lineage>
        <taxon>Bacteria</taxon>
        <taxon>Pseudomonadati</taxon>
        <taxon>Pseudomonadota</taxon>
        <taxon>Gammaproteobacteria</taxon>
        <taxon>Alteromonadales</taxon>
        <taxon>Colwelliaceae</taxon>
        <taxon>Colwellia</taxon>
    </lineage>
</organism>
<dbReference type="Proteomes" id="UP000243053">
    <property type="component" value="Unassembled WGS sequence"/>
</dbReference>
<gene>
    <name evidence="4" type="ORF">A9Q75_10390</name>
</gene>
<dbReference type="Pfam" id="PF00990">
    <property type="entry name" value="GGDEF"/>
    <property type="match status" value="1"/>
</dbReference>
<comment type="catalytic activity">
    <reaction evidence="2">
        <text>2 GTP = 3',3'-c-di-GMP + 2 diphosphate</text>
        <dbReference type="Rhea" id="RHEA:24898"/>
        <dbReference type="ChEBI" id="CHEBI:33019"/>
        <dbReference type="ChEBI" id="CHEBI:37565"/>
        <dbReference type="ChEBI" id="CHEBI:58805"/>
        <dbReference type="EC" id="2.7.7.65"/>
    </reaction>
</comment>
<dbReference type="EC" id="2.7.7.65" evidence="1"/>
<evidence type="ECO:0000259" key="3">
    <source>
        <dbReference type="PROSITE" id="PS50887"/>
    </source>
</evidence>
<dbReference type="SUPFAM" id="SSF55073">
    <property type="entry name" value="Nucleotide cyclase"/>
    <property type="match status" value="1"/>
</dbReference>
<dbReference type="GO" id="GO:0043709">
    <property type="term" value="P:cell adhesion involved in single-species biofilm formation"/>
    <property type="evidence" value="ECO:0007669"/>
    <property type="project" value="TreeGrafter"/>
</dbReference>
<comment type="caution">
    <text evidence="4">The sequence shown here is derived from an EMBL/GenBank/DDBJ whole genome shotgun (WGS) entry which is preliminary data.</text>
</comment>
<dbReference type="GO" id="GO:0005886">
    <property type="term" value="C:plasma membrane"/>
    <property type="evidence" value="ECO:0007669"/>
    <property type="project" value="TreeGrafter"/>
</dbReference>
<proteinExistence type="predicted"/>
<sequence>MERIKEEQSKLQIIGDCQGEINLTVSIGVSSLIASGKAFDILFSRADKALYQAKNTGRNTACYL</sequence>
<dbReference type="NCBIfam" id="TIGR00254">
    <property type="entry name" value="GGDEF"/>
    <property type="match status" value="1"/>
</dbReference>
<dbReference type="AlphaFoldDB" id="A0A1Y5EE45"/>
<evidence type="ECO:0000256" key="1">
    <source>
        <dbReference type="ARBA" id="ARBA00012528"/>
    </source>
</evidence>
<dbReference type="EMBL" id="MAAF01000060">
    <property type="protein sequence ID" value="OUR80620.1"/>
    <property type="molecule type" value="Genomic_DNA"/>
</dbReference>
<feature type="domain" description="GGDEF" evidence="3">
    <location>
        <begin position="1"/>
        <end position="64"/>
    </location>
</feature>
<protein>
    <recommendedName>
        <fullName evidence="1">diguanylate cyclase</fullName>
        <ecNumber evidence="1">2.7.7.65</ecNumber>
    </recommendedName>
</protein>
<evidence type="ECO:0000256" key="2">
    <source>
        <dbReference type="ARBA" id="ARBA00034247"/>
    </source>
</evidence>
<dbReference type="InterPro" id="IPR050469">
    <property type="entry name" value="Diguanylate_Cyclase"/>
</dbReference>
<dbReference type="InterPro" id="IPR029787">
    <property type="entry name" value="Nucleotide_cyclase"/>
</dbReference>
<evidence type="ECO:0000313" key="5">
    <source>
        <dbReference type="Proteomes" id="UP000243053"/>
    </source>
</evidence>
<dbReference type="GO" id="GO:1902201">
    <property type="term" value="P:negative regulation of bacterial-type flagellum-dependent cell motility"/>
    <property type="evidence" value="ECO:0007669"/>
    <property type="project" value="TreeGrafter"/>
</dbReference>
<evidence type="ECO:0000313" key="4">
    <source>
        <dbReference type="EMBL" id="OUR80620.1"/>
    </source>
</evidence>
<dbReference type="PROSITE" id="PS50887">
    <property type="entry name" value="GGDEF"/>
    <property type="match status" value="1"/>
</dbReference>
<dbReference type="GO" id="GO:0052621">
    <property type="term" value="F:diguanylate cyclase activity"/>
    <property type="evidence" value="ECO:0007669"/>
    <property type="project" value="UniProtKB-EC"/>
</dbReference>
<dbReference type="PANTHER" id="PTHR45138">
    <property type="entry name" value="REGULATORY COMPONENTS OF SENSORY TRANSDUCTION SYSTEM"/>
    <property type="match status" value="1"/>
</dbReference>
<accession>A0A1Y5EE45</accession>
<dbReference type="InterPro" id="IPR043128">
    <property type="entry name" value="Rev_trsase/Diguanyl_cyclase"/>
</dbReference>
<dbReference type="PANTHER" id="PTHR45138:SF9">
    <property type="entry name" value="DIGUANYLATE CYCLASE DGCM-RELATED"/>
    <property type="match status" value="1"/>
</dbReference>
<dbReference type="Gene3D" id="3.30.70.270">
    <property type="match status" value="1"/>
</dbReference>
<dbReference type="InterPro" id="IPR000160">
    <property type="entry name" value="GGDEF_dom"/>
</dbReference>
<reference evidence="5" key="1">
    <citation type="journal article" date="2017" name="Proc. Natl. Acad. Sci. U.S.A.">
        <title>Simulation of Deepwater Horizon oil plume reveals substrate specialization within a complex community of hydrocarbon degraders.</title>
        <authorList>
            <person name="Hu P."/>
            <person name="Dubinsky E.A."/>
            <person name="Probst A.J."/>
            <person name="Wang J."/>
            <person name="Sieber C.M.K."/>
            <person name="Tom L.M."/>
            <person name="Gardinali P."/>
            <person name="Banfield J.F."/>
            <person name="Atlas R.M."/>
            <person name="Andersen G.L."/>
        </authorList>
    </citation>
    <scope>NUCLEOTIDE SEQUENCE [LARGE SCALE GENOMIC DNA]</scope>
</reference>
<name>A0A1Y5EE45_COLPS</name>